<dbReference type="GO" id="GO:0003677">
    <property type="term" value="F:DNA binding"/>
    <property type="evidence" value="ECO:0007669"/>
    <property type="project" value="InterPro"/>
</dbReference>
<dbReference type="SUPFAM" id="SSF46894">
    <property type="entry name" value="C-terminal effector domain of the bipartite response regulators"/>
    <property type="match status" value="1"/>
</dbReference>
<dbReference type="Gene3D" id="3.30.450.40">
    <property type="match status" value="1"/>
</dbReference>
<dbReference type="Gene3D" id="1.10.10.10">
    <property type="entry name" value="Winged helix-like DNA-binding domain superfamily/Winged helix DNA-binding domain"/>
    <property type="match status" value="1"/>
</dbReference>
<dbReference type="InterPro" id="IPR016032">
    <property type="entry name" value="Sig_transdc_resp-reg_C-effctor"/>
</dbReference>
<reference evidence="3" key="1">
    <citation type="submission" date="2024-05" db="EMBL/GenBank/DDBJ databases">
        <authorList>
            <person name="Kim S."/>
            <person name="Heo J."/>
            <person name="Choi H."/>
            <person name="Choi Y."/>
            <person name="Kwon S.-W."/>
            <person name="Kim Y."/>
        </authorList>
    </citation>
    <scope>NUCLEOTIDE SEQUENCE</scope>
    <source>
        <strain evidence="3">KACC 23699</strain>
    </source>
</reference>
<proteinExistence type="predicted"/>
<organism evidence="3">
    <name type="scientific">Pedococcus sp. KACC 23699</name>
    <dbReference type="NCBI Taxonomy" id="3149228"/>
    <lineage>
        <taxon>Bacteria</taxon>
        <taxon>Bacillati</taxon>
        <taxon>Actinomycetota</taxon>
        <taxon>Actinomycetes</taxon>
        <taxon>Micrococcales</taxon>
        <taxon>Intrasporangiaceae</taxon>
        <taxon>Pedococcus</taxon>
    </lineage>
</organism>
<evidence type="ECO:0000256" key="1">
    <source>
        <dbReference type="ARBA" id="ARBA00023015"/>
    </source>
</evidence>
<evidence type="ECO:0000256" key="2">
    <source>
        <dbReference type="ARBA" id="ARBA00023163"/>
    </source>
</evidence>
<evidence type="ECO:0000313" key="3">
    <source>
        <dbReference type="EMBL" id="XBO43064.1"/>
    </source>
</evidence>
<keyword evidence="1" id="KW-0805">Transcription regulation</keyword>
<keyword evidence="2" id="KW-0804">Transcription</keyword>
<protein>
    <submittedName>
        <fullName evidence="3">Transcriptional regulator</fullName>
    </submittedName>
</protein>
<dbReference type="GO" id="GO:0006355">
    <property type="term" value="P:regulation of DNA-templated transcription"/>
    <property type="evidence" value="ECO:0007669"/>
    <property type="project" value="InterPro"/>
</dbReference>
<dbReference type="EMBL" id="CP157483">
    <property type="protein sequence ID" value="XBO43064.1"/>
    <property type="molecule type" value="Genomic_DNA"/>
</dbReference>
<dbReference type="InterPro" id="IPR036388">
    <property type="entry name" value="WH-like_DNA-bd_sf"/>
</dbReference>
<accession>A0AAU7JSL8</accession>
<sequence length="412" mass="43461">MGRRSVAGLREAHERVLAGEDDARVSDQIAASWRRAVAQGIDPERQRPRRFREVDDTVRLRVEHPLAPYIPVVTGLLGDSSISDDHLVVVTDVSGEVLWRIGSTAALRVAESIEFVEGANWSEGGIGTNAISQCLVSGAAVDLVGGQHLVHSHHGWLCSAAPITDPGTGDMVAVLDVSAPVGLEPVAAGALVRTAARLIEELMRGDALRRRAQAQPALRAVAQIGVNLLGPRPTVRVGGAVHDLTPRRADILALLTSRERGWSADELAGALYGDRGVPSSVRAEVHRLREVLGPRLDSAPYRLGGDGVSVDVWSVRRALAAGDLARALERYAGPLRPGSGSLEVALLRAELHETLRGAVLRSGDAGLLARWVDGGGADDVVALQALLAVLPAGGLASSLYAARLARLDATLR</sequence>
<dbReference type="AlphaFoldDB" id="A0AAU7JSL8"/>
<dbReference type="InterPro" id="IPR029016">
    <property type="entry name" value="GAF-like_dom_sf"/>
</dbReference>
<gene>
    <name evidence="3" type="ORF">ABEG17_16055</name>
</gene>
<dbReference type="RefSeq" id="WP_406830491.1">
    <property type="nucleotide sequence ID" value="NZ_CP157483.1"/>
</dbReference>
<name>A0AAU7JSL8_9MICO</name>